<gene>
    <name evidence="2" type="ORF">G5I_10521</name>
</gene>
<dbReference type="InParanoid" id="F4WX30"/>
<feature type="compositionally biased region" description="Basic and acidic residues" evidence="1">
    <location>
        <begin position="388"/>
        <end position="402"/>
    </location>
</feature>
<feature type="compositionally biased region" description="Acidic residues" evidence="1">
    <location>
        <begin position="370"/>
        <end position="381"/>
    </location>
</feature>
<dbReference type="Proteomes" id="UP000007755">
    <property type="component" value="Unassembled WGS sequence"/>
</dbReference>
<dbReference type="InterPro" id="IPR051189">
    <property type="entry name" value="Splicing_assoc_domain"/>
</dbReference>
<dbReference type="AlphaFoldDB" id="F4WX30"/>
<feature type="region of interest" description="Disordered" evidence="1">
    <location>
        <begin position="330"/>
        <end position="402"/>
    </location>
</feature>
<evidence type="ECO:0000313" key="3">
    <source>
        <dbReference type="Proteomes" id="UP000007755"/>
    </source>
</evidence>
<organism evidence="3">
    <name type="scientific">Acromyrmex echinatior</name>
    <name type="common">Panamanian leafcutter ant</name>
    <name type="synonym">Acromyrmex octospinosus echinatior</name>
    <dbReference type="NCBI Taxonomy" id="103372"/>
    <lineage>
        <taxon>Eukaryota</taxon>
        <taxon>Metazoa</taxon>
        <taxon>Ecdysozoa</taxon>
        <taxon>Arthropoda</taxon>
        <taxon>Hexapoda</taxon>
        <taxon>Insecta</taxon>
        <taxon>Pterygota</taxon>
        <taxon>Neoptera</taxon>
        <taxon>Endopterygota</taxon>
        <taxon>Hymenoptera</taxon>
        <taxon>Apocrita</taxon>
        <taxon>Aculeata</taxon>
        <taxon>Formicoidea</taxon>
        <taxon>Formicidae</taxon>
        <taxon>Myrmicinae</taxon>
        <taxon>Acromyrmex</taxon>
    </lineage>
</organism>
<feature type="region of interest" description="Disordered" evidence="1">
    <location>
        <begin position="530"/>
        <end position="563"/>
    </location>
</feature>
<reference evidence="2" key="1">
    <citation type="submission" date="2011-02" db="EMBL/GenBank/DDBJ databases">
        <title>The genome of the leaf-cutting ant Acromyrmex echinatior suggests key adaptations to social evolution and fungus farming.</title>
        <authorList>
            <person name="Nygaard S."/>
            <person name="Zhang G."/>
        </authorList>
    </citation>
    <scope>NUCLEOTIDE SEQUENCE</scope>
</reference>
<dbReference type="EMBL" id="GL888417">
    <property type="protein sequence ID" value="EGI61273.1"/>
    <property type="molecule type" value="Genomic_DNA"/>
</dbReference>
<evidence type="ECO:0000313" key="2">
    <source>
        <dbReference type="EMBL" id="EGI61273.1"/>
    </source>
</evidence>
<sequence>MLNKDDIRGYLDRNPDTPLVLTHSALGNKHSDDSSSICEIRIPKTVNVSKYQFDSDDPNQIKHFPNLREEIRVEFLATYLNQSFFLKIKKRVLQMERVLKAVPADLRVKMEALVHDLTLALEESSNSANLRRRWGIRRRARSTGNIRKCKREQFDVTGLFFQMNFMTVVRFTFTTLNQDFHSQHHLSLAALSMNKHSDDSSSSICEIRIPKTANVSKYQSDSDDPNQTKRFAHFPNLNNISNIESDSVNENFVPRANTRRKRKFKRMAIDSDSNASTSQAVAIMSTSTFSGKKRIFRSDCKNRYSAIWCGKRKRSCRERSIDCEMRVAKPTKNAKSKNRDKMQGEDTVDCSRLSSSSISSSDSEAGLITNDEDREGDDEQSDWIGESSWRDDGESTSDDKATSDSTFQMILHGEHSVAEAKKNYRQRIQRIREGLSGREIRAGRRHVDNKPGYSIITSANEKVSRFLQDPTQSELKLHPMRQPEREKLRRLANLYSLSMKGDQGCPILYKTRHTTQAVCVDQVSLNRFSDYKRLRKTPPNSPNSDSTMQTEEPQISSTSFSPQILNQAQSNIGSIQANVQTLSSFEWESESMDVEVQGKPKFPDFGHSKSS</sequence>
<feature type="compositionally biased region" description="Polar residues" evidence="1">
    <location>
        <begin position="542"/>
        <end position="563"/>
    </location>
</feature>
<keyword evidence="3" id="KW-1185">Reference proteome</keyword>
<name>F4WX30_ACREC</name>
<dbReference type="PANTHER" id="PTHR14195">
    <property type="entry name" value="G PATCH DOMAIN CONTAINING PROTEIN 2"/>
    <property type="match status" value="1"/>
</dbReference>
<evidence type="ECO:0000256" key="1">
    <source>
        <dbReference type="SAM" id="MobiDB-lite"/>
    </source>
</evidence>
<dbReference type="FunCoup" id="F4WX30">
    <property type="interactions" value="546"/>
</dbReference>
<accession>F4WX30</accession>
<dbReference type="OrthoDB" id="6095487at2759"/>
<dbReference type="eggNOG" id="KOG0154">
    <property type="taxonomic scope" value="Eukaryota"/>
</dbReference>
<protein>
    <submittedName>
        <fullName evidence="2">Uncharacterized protein C14orf118-like protein</fullName>
    </submittedName>
</protein>
<proteinExistence type="predicted"/>
<dbReference type="STRING" id="103372.F4WX30"/>
<feature type="compositionally biased region" description="Low complexity" evidence="1">
    <location>
        <begin position="351"/>
        <end position="363"/>
    </location>
</feature>